<dbReference type="Gene3D" id="2.60.40.1820">
    <property type="match status" value="1"/>
</dbReference>
<reference evidence="3" key="1">
    <citation type="submission" date="2015-02" db="EMBL/GenBank/DDBJ databases">
        <title>A transcriptome of Wollemia nobilis - a relic of Gondwana.</title>
        <authorList>
            <person name="Chia J.Y."/>
            <person name="Leong Y.S."/>
            <person name="Abdul Karim S."/>
            <person name="Wan Azmi N."/>
            <person name="Hercus R."/>
            <person name="Croft L."/>
        </authorList>
    </citation>
    <scope>NUCLEOTIDE SEQUENCE</scope>
    <source>
        <strain evidence="3">MaeBrown</strain>
        <tissue evidence="3">Leaf</tissue>
    </source>
</reference>
<evidence type="ECO:0000256" key="1">
    <source>
        <dbReference type="SAM" id="Phobius"/>
    </source>
</evidence>
<organism evidence="3">
    <name type="scientific">Wollemia nobilis</name>
    <dbReference type="NCBI Taxonomy" id="56998"/>
    <lineage>
        <taxon>Eukaryota</taxon>
        <taxon>Viridiplantae</taxon>
        <taxon>Streptophyta</taxon>
        <taxon>Embryophyta</taxon>
        <taxon>Tracheophyta</taxon>
        <taxon>Spermatophyta</taxon>
        <taxon>Pinopsida</taxon>
        <taxon>Pinidae</taxon>
        <taxon>Conifers II</taxon>
        <taxon>Araucariales</taxon>
        <taxon>Araucariaceae</taxon>
        <taxon>Wollemia</taxon>
    </lineage>
</organism>
<dbReference type="InterPro" id="IPR004864">
    <property type="entry name" value="LEA_2"/>
</dbReference>
<evidence type="ECO:0000259" key="2">
    <source>
        <dbReference type="Pfam" id="PF03168"/>
    </source>
</evidence>
<sequence>MMESKGEKLPLAVDGKRGEEDEEEVERAVAVQRLKGRRRPIGCCCGIMVGFTLVLAIVCIILAVTVFKVRNPRVTVNSVAVDGFHVKVDLMGFKLDANVTLDLNLSVKNRNKASFKFGNSTAQLYYRGTNVGEALIPAGKINADETINMNTTVKIDAGRLILNGHLMGDVSSGIFPLSTFTRISGRVNVLNIFKHHAVSSSFCNVSIAISNGTVVNEHCSDSLKL</sequence>
<keyword evidence="1" id="KW-0472">Membrane</keyword>
<dbReference type="AlphaFoldDB" id="A0A0C9QMZ1"/>
<feature type="transmembrane region" description="Helical" evidence="1">
    <location>
        <begin position="41"/>
        <end position="67"/>
    </location>
</feature>
<dbReference type="EMBL" id="GCHU01019859">
    <property type="protein sequence ID" value="JAG86010.1"/>
    <property type="molecule type" value="Transcribed_RNA"/>
</dbReference>
<dbReference type="PANTHER" id="PTHR31852">
    <property type="entry name" value="LATE EMBRYOGENESIS ABUNDANT (LEA) HYDROXYPROLINE-RICH GLYCOPROTEIN FAMILY"/>
    <property type="match status" value="1"/>
</dbReference>
<protein>
    <submittedName>
        <fullName evidence="3">TSA: Wollemia nobilis Ref_Wollemi_Transcript_19987_1306 transcribed RNA sequence</fullName>
    </submittedName>
</protein>
<accession>A0A0C9QMZ1</accession>
<proteinExistence type="predicted"/>
<keyword evidence="1" id="KW-1133">Transmembrane helix</keyword>
<dbReference type="SUPFAM" id="SSF117070">
    <property type="entry name" value="LEA14-like"/>
    <property type="match status" value="1"/>
</dbReference>
<evidence type="ECO:0000313" key="3">
    <source>
        <dbReference type="EMBL" id="JAG86010.1"/>
    </source>
</evidence>
<keyword evidence="1" id="KW-0812">Transmembrane</keyword>
<name>A0A0C9QMZ1_9CONI</name>
<dbReference type="InterPro" id="IPR055301">
    <property type="entry name" value="Lea14-like_2"/>
</dbReference>
<dbReference type="Pfam" id="PF03168">
    <property type="entry name" value="LEA_2"/>
    <property type="match status" value="1"/>
</dbReference>
<feature type="domain" description="Late embryogenesis abundant protein LEA-2 subgroup" evidence="2">
    <location>
        <begin position="105"/>
        <end position="198"/>
    </location>
</feature>